<dbReference type="Proteomes" id="UP000000933">
    <property type="component" value="Chromosome"/>
</dbReference>
<name>D5H9A3_SALRM</name>
<protein>
    <submittedName>
        <fullName evidence="2">Uncharacterized protein</fullName>
    </submittedName>
</protein>
<reference evidence="3" key="2">
    <citation type="submission" date="2010-04" db="EMBL/GenBank/DDBJ databases">
        <title>Genome sequence of Salinibacter ruber M8.</title>
        <authorList>
            <consortium name="Genoscope"/>
        </authorList>
    </citation>
    <scope>NUCLEOTIDE SEQUENCE [LARGE SCALE GENOMIC DNA]</scope>
    <source>
        <strain evidence="3">M8</strain>
    </source>
</reference>
<sequence length="76" mass="8381">MEFPKADCGSFVTEYNQATGITARSQHCCGSESRRLVNQLLNFGPRLSPGLRAPPPVPQPPDFDWSCAPHLQRGNQ</sequence>
<feature type="compositionally biased region" description="Pro residues" evidence="1">
    <location>
        <begin position="52"/>
        <end position="61"/>
    </location>
</feature>
<reference evidence="2 3" key="1">
    <citation type="journal article" date="2010" name="ISME J.">
        <title>Fine-scale evolution: genomic, phenotypic and ecological differentiation in two coexisting Salinibacter ruber strains.</title>
        <authorList>
            <person name="Pena A."/>
            <person name="Teeling H."/>
            <person name="Huerta-Cepas J."/>
            <person name="Santos F."/>
            <person name="Yarza P."/>
            <person name="Brito-Echeverria J."/>
            <person name="Lucio M."/>
            <person name="Schmitt-Kopplin P."/>
            <person name="Meseguer I."/>
            <person name="Schenowitz C."/>
            <person name="Dossat C."/>
            <person name="Barbe V."/>
            <person name="Dopazo J."/>
            <person name="Rossello-Mora R."/>
            <person name="Schuler M."/>
            <person name="Glockner F.O."/>
            <person name="Amann R."/>
            <person name="Gabaldon T."/>
            <person name="Anton J."/>
        </authorList>
    </citation>
    <scope>NUCLEOTIDE SEQUENCE [LARGE SCALE GENOMIC DNA]</scope>
    <source>
        <strain evidence="2 3">M8</strain>
    </source>
</reference>
<dbReference type="KEGG" id="srm:SRM_01687"/>
<proteinExistence type="predicted"/>
<organism evidence="2 3">
    <name type="scientific">Salinibacter ruber (strain M8)</name>
    <dbReference type="NCBI Taxonomy" id="761659"/>
    <lineage>
        <taxon>Bacteria</taxon>
        <taxon>Pseudomonadati</taxon>
        <taxon>Rhodothermota</taxon>
        <taxon>Rhodothermia</taxon>
        <taxon>Rhodothermales</taxon>
        <taxon>Salinibacteraceae</taxon>
        <taxon>Salinibacter</taxon>
    </lineage>
</organism>
<dbReference type="AlphaFoldDB" id="D5H9A3"/>
<evidence type="ECO:0000256" key="1">
    <source>
        <dbReference type="SAM" id="MobiDB-lite"/>
    </source>
</evidence>
<dbReference type="EMBL" id="FP565814">
    <property type="protein sequence ID" value="CBH24608.1"/>
    <property type="molecule type" value="Genomic_DNA"/>
</dbReference>
<gene>
    <name evidence="2" type="ordered locus">SRM_01687</name>
</gene>
<evidence type="ECO:0000313" key="3">
    <source>
        <dbReference type="Proteomes" id="UP000000933"/>
    </source>
</evidence>
<dbReference type="HOGENOM" id="CLU_2652360_0_0_10"/>
<accession>D5H9A3</accession>
<evidence type="ECO:0000313" key="2">
    <source>
        <dbReference type="EMBL" id="CBH24608.1"/>
    </source>
</evidence>
<feature type="region of interest" description="Disordered" evidence="1">
    <location>
        <begin position="47"/>
        <end position="76"/>
    </location>
</feature>